<dbReference type="Pfam" id="PF16810">
    <property type="entry name" value="RXLR"/>
    <property type="match status" value="1"/>
</dbReference>
<comment type="caution">
    <text evidence="6">The sequence shown here is derived from an EMBL/GenBank/DDBJ whole genome shotgun (WGS) entry which is preliminary data.</text>
</comment>
<feature type="compositionally biased region" description="Acidic residues" evidence="5">
    <location>
        <begin position="55"/>
        <end position="65"/>
    </location>
</feature>
<dbReference type="Proteomes" id="UP000286097">
    <property type="component" value="Unassembled WGS sequence"/>
</dbReference>
<evidence type="ECO:0000256" key="1">
    <source>
        <dbReference type="ARBA" id="ARBA00004613"/>
    </source>
</evidence>
<feature type="region of interest" description="Disordered" evidence="5">
    <location>
        <begin position="1"/>
        <end position="21"/>
    </location>
</feature>
<dbReference type="AlphaFoldDB" id="A0A3R7XJ50"/>
<evidence type="ECO:0000313" key="6">
    <source>
        <dbReference type="EMBL" id="RQM15777.1"/>
    </source>
</evidence>
<keyword evidence="3 4" id="KW-0964">Secreted</keyword>
<organism evidence="6 7">
    <name type="scientific">Peronospora effusa</name>
    <dbReference type="NCBI Taxonomy" id="542832"/>
    <lineage>
        <taxon>Eukaryota</taxon>
        <taxon>Sar</taxon>
        <taxon>Stramenopiles</taxon>
        <taxon>Oomycota</taxon>
        <taxon>Peronosporomycetes</taxon>
        <taxon>Peronosporales</taxon>
        <taxon>Peronosporaceae</taxon>
        <taxon>Peronospora</taxon>
    </lineage>
</organism>
<comment type="domain">
    <text evidence="4">The RxLR-dEER motif acts to carry the protein into the host cell cytoplasm through binding to cell surface phosphatidylinositol-3-phosphate.</text>
</comment>
<evidence type="ECO:0000256" key="3">
    <source>
        <dbReference type="ARBA" id="ARBA00022525"/>
    </source>
</evidence>
<feature type="region of interest" description="Disordered" evidence="5">
    <location>
        <begin position="51"/>
        <end position="74"/>
    </location>
</feature>
<dbReference type="InterPro" id="IPR031825">
    <property type="entry name" value="RXLR"/>
</dbReference>
<evidence type="ECO:0000256" key="5">
    <source>
        <dbReference type="SAM" id="MobiDB-lite"/>
    </source>
</evidence>
<reference evidence="6 7" key="1">
    <citation type="submission" date="2018-06" db="EMBL/GenBank/DDBJ databases">
        <title>Comparative genomics of downy mildews reveals potential adaptations to biotrophy.</title>
        <authorList>
            <person name="Fletcher K."/>
            <person name="Klosterman S.J."/>
            <person name="Derevnina L."/>
            <person name="Martin F."/>
            <person name="Koike S."/>
            <person name="Reyes Chin-Wo S."/>
            <person name="Mou B."/>
            <person name="Michelmore R."/>
        </authorList>
    </citation>
    <scope>NUCLEOTIDE SEQUENCE [LARGE SCALE GENOMIC DNA]</scope>
    <source>
        <strain evidence="6 7">R13</strain>
    </source>
</reference>
<comment type="subcellular location">
    <subcellularLocation>
        <location evidence="1 4">Secreted</location>
    </subcellularLocation>
</comment>
<gene>
    <name evidence="6" type="ORF">DD237_002420</name>
</gene>
<evidence type="ECO:0000256" key="2">
    <source>
        <dbReference type="ARBA" id="ARBA00010400"/>
    </source>
</evidence>
<accession>A0A3R7XJ50</accession>
<sequence length="101" mass="11324">MAVAALTASNSAAPAAQATDDIKLWQANPQDRIDTMDALHIKTRPKRMLRGVSNEDYDVDNEVDNDSSTSDTFLEDRIQQKLAKKSIHGRESFETLDDQFK</sequence>
<dbReference type="EMBL" id="QKXF01000143">
    <property type="protein sequence ID" value="RQM15777.1"/>
    <property type="molecule type" value="Genomic_DNA"/>
</dbReference>
<protein>
    <recommendedName>
        <fullName evidence="4">RxLR effector protein</fullName>
    </recommendedName>
</protein>
<comment type="function">
    <text evidence="4">Effector that suppresses plant defense responses during pathogen infection.</text>
</comment>
<feature type="compositionally biased region" description="Low complexity" evidence="5">
    <location>
        <begin position="1"/>
        <end position="18"/>
    </location>
</feature>
<name>A0A3R7XJ50_9STRA</name>
<evidence type="ECO:0000256" key="4">
    <source>
        <dbReference type="RuleBase" id="RU367124"/>
    </source>
</evidence>
<comment type="similarity">
    <text evidence="2 4">Belongs to the RxLR effector family.</text>
</comment>
<evidence type="ECO:0000313" key="7">
    <source>
        <dbReference type="Proteomes" id="UP000286097"/>
    </source>
</evidence>
<dbReference type="VEuPathDB" id="FungiDB:DD237_002420"/>
<proteinExistence type="inferred from homology"/>